<dbReference type="InterPro" id="IPR043128">
    <property type="entry name" value="Rev_trsase/Diguanyl_cyclase"/>
</dbReference>
<feature type="transmembrane region" description="Helical" evidence="3">
    <location>
        <begin position="55"/>
        <end position="75"/>
    </location>
</feature>
<dbReference type="NCBIfam" id="TIGR00254">
    <property type="entry name" value="GGDEF"/>
    <property type="match status" value="1"/>
</dbReference>
<dbReference type="CDD" id="cd01949">
    <property type="entry name" value="GGDEF"/>
    <property type="match status" value="1"/>
</dbReference>
<dbReference type="PANTHER" id="PTHR45138">
    <property type="entry name" value="REGULATORY COMPONENTS OF SENSORY TRANSDUCTION SYSTEM"/>
    <property type="match status" value="1"/>
</dbReference>
<feature type="transmembrane region" description="Helical" evidence="3">
    <location>
        <begin position="20"/>
        <end position="43"/>
    </location>
</feature>
<dbReference type="EMBL" id="JAHEPS010000002">
    <property type="protein sequence ID" value="MBT1444278.1"/>
    <property type="molecule type" value="Genomic_DNA"/>
</dbReference>
<feature type="transmembrane region" description="Helical" evidence="3">
    <location>
        <begin position="165"/>
        <end position="185"/>
    </location>
</feature>
<comment type="catalytic activity">
    <reaction evidence="2">
        <text>2 GTP = 3',3'-c-di-GMP + 2 diphosphate</text>
        <dbReference type="Rhea" id="RHEA:24898"/>
        <dbReference type="ChEBI" id="CHEBI:33019"/>
        <dbReference type="ChEBI" id="CHEBI:37565"/>
        <dbReference type="ChEBI" id="CHEBI:58805"/>
        <dbReference type="EC" id="2.7.7.65"/>
    </reaction>
</comment>
<evidence type="ECO:0000256" key="2">
    <source>
        <dbReference type="ARBA" id="ARBA00034247"/>
    </source>
</evidence>
<evidence type="ECO:0000259" key="4">
    <source>
        <dbReference type="PROSITE" id="PS50887"/>
    </source>
</evidence>
<dbReference type="PROSITE" id="PS50887">
    <property type="entry name" value="GGDEF"/>
    <property type="match status" value="1"/>
</dbReference>
<dbReference type="SUPFAM" id="SSF55073">
    <property type="entry name" value="Nucleotide cyclase"/>
    <property type="match status" value="1"/>
</dbReference>
<dbReference type="Gene3D" id="3.30.70.270">
    <property type="match status" value="1"/>
</dbReference>
<dbReference type="InterPro" id="IPR000160">
    <property type="entry name" value="GGDEF_dom"/>
</dbReference>
<feature type="domain" description="GGDEF" evidence="4">
    <location>
        <begin position="236"/>
        <end position="371"/>
    </location>
</feature>
<dbReference type="InterPro" id="IPR050469">
    <property type="entry name" value="Diguanylate_Cyclase"/>
</dbReference>
<evidence type="ECO:0000313" key="6">
    <source>
        <dbReference type="Proteomes" id="UP001195903"/>
    </source>
</evidence>
<dbReference type="Pfam" id="PF00990">
    <property type="entry name" value="GGDEF"/>
    <property type="match status" value="1"/>
</dbReference>
<dbReference type="Proteomes" id="UP001195903">
    <property type="component" value="Unassembled WGS sequence"/>
</dbReference>
<keyword evidence="3" id="KW-0472">Membrane</keyword>
<dbReference type="EC" id="2.7.7.65" evidence="1"/>
<feature type="transmembrane region" description="Helical" evidence="3">
    <location>
        <begin position="87"/>
        <end position="105"/>
    </location>
</feature>
<reference evidence="5 6" key="1">
    <citation type="submission" date="2021-05" db="EMBL/GenBank/DDBJ databases">
        <title>Shewanella sp. JM162201.</title>
        <authorList>
            <person name="Xu S."/>
            <person name="Li A."/>
        </authorList>
    </citation>
    <scope>NUCLEOTIDE SEQUENCE [LARGE SCALE GENOMIC DNA]</scope>
    <source>
        <strain evidence="5 6">JM162201</strain>
    </source>
</reference>
<keyword evidence="6" id="KW-1185">Reference proteome</keyword>
<organism evidence="5 6">
    <name type="scientific">Shewanella jiangmenensis</name>
    <dbReference type="NCBI Taxonomy" id="2837387"/>
    <lineage>
        <taxon>Bacteria</taxon>
        <taxon>Pseudomonadati</taxon>
        <taxon>Pseudomonadota</taxon>
        <taxon>Gammaproteobacteria</taxon>
        <taxon>Alteromonadales</taxon>
        <taxon>Shewanellaceae</taxon>
        <taxon>Shewanella</taxon>
    </lineage>
</organism>
<keyword evidence="3" id="KW-1133">Transmembrane helix</keyword>
<protein>
    <recommendedName>
        <fullName evidence="1">diguanylate cyclase</fullName>
        <ecNumber evidence="1">2.7.7.65</ecNumber>
    </recommendedName>
</protein>
<dbReference type="SMART" id="SM00267">
    <property type="entry name" value="GGDEF"/>
    <property type="match status" value="1"/>
</dbReference>
<proteinExistence type="predicted"/>
<comment type="caution">
    <text evidence="5">The sequence shown here is derived from an EMBL/GenBank/DDBJ whole genome shotgun (WGS) entry which is preliminary data.</text>
</comment>
<evidence type="ECO:0000313" key="5">
    <source>
        <dbReference type="EMBL" id="MBT1444278.1"/>
    </source>
</evidence>
<gene>
    <name evidence="5" type="ORF">KJI95_07035</name>
</gene>
<keyword evidence="3" id="KW-0812">Transmembrane</keyword>
<name>A0ABS5V2V3_9GAMM</name>
<sequence>MDREAVPFDQLLRDETRQYLLRGMLWLSSASLVLLWVTLLSLLFSPHLELDFVRVMALVLPFSLLCLAFIGLYFFRFRHSGFHNWVYGHLLAMVVGWLVVMWMLSHGGASMLTAVETLCDILMLLMAIALFPSLRLTIAAVFPLLLLSAYFRFELMPESWLFNLVRTFCLAVLLLSGREIIYGWFRKAVRRDAEKRKLLKHFRKMALVDGLTGLSNRRHFDDILEQEIRAASRTGHSLCLILLDIDFFKRLNDSLGHQAGDDCLRRIGKLLGSTSRRPRDLAARYGGEEFAILLPETSLAGAEEVATKIARLLTQAAIPHPDSDVGSAITVSQGLVKWQAGMEAVPLLAAADEALYEAKQRGRNQFRVASISA</sequence>
<evidence type="ECO:0000256" key="3">
    <source>
        <dbReference type="SAM" id="Phobius"/>
    </source>
</evidence>
<dbReference type="InterPro" id="IPR029787">
    <property type="entry name" value="Nucleotide_cyclase"/>
</dbReference>
<accession>A0ABS5V2V3</accession>
<dbReference type="InterPro" id="IPR033444">
    <property type="entry name" value="MASE5"/>
</dbReference>
<dbReference type="Pfam" id="PF17178">
    <property type="entry name" value="MASE5"/>
    <property type="match status" value="1"/>
</dbReference>
<evidence type="ECO:0000256" key="1">
    <source>
        <dbReference type="ARBA" id="ARBA00012528"/>
    </source>
</evidence>
<dbReference type="PANTHER" id="PTHR45138:SF9">
    <property type="entry name" value="DIGUANYLATE CYCLASE DGCM-RELATED"/>
    <property type="match status" value="1"/>
</dbReference>